<evidence type="ECO:0000313" key="1">
    <source>
        <dbReference type="EMBL" id="MBM7413429.1"/>
    </source>
</evidence>
<dbReference type="InterPro" id="IPR029058">
    <property type="entry name" value="AB_hydrolase_fold"/>
</dbReference>
<sequence length="290" mass="31561">MMLAVDTGTYRTTAGREAVQEWCRRRLADWSTPHTVRRIDTSLGSTVVTSVVRPDAQRTVVVVPGELSCAALLTPLIDAMPDATVHVADMPGQPGLSSGVRPRRGRASADYGRWLEDTLTQIGAQRPVLLGIGSGAAAALSATCRSSVGAMVLVRPEGIVPVSRPDGRLLRRRASAHSTSRTVAALGGQNFLPDDDLVEWRLLVSTHCAGSRADRHISERRLAEWSRAVPLEVMTGSCDPVLDHRRLDDQVWEITGRDTTVLDDCGHLTEHECPRALTAAIERVDRRVRT</sequence>
<gene>
    <name evidence="1" type="ORF">JOE42_000162</name>
</gene>
<dbReference type="SUPFAM" id="SSF53474">
    <property type="entry name" value="alpha/beta-Hydrolases"/>
    <property type="match status" value="1"/>
</dbReference>
<keyword evidence="2" id="KW-1185">Reference proteome</keyword>
<evidence type="ECO:0000313" key="2">
    <source>
        <dbReference type="Proteomes" id="UP000703038"/>
    </source>
</evidence>
<dbReference type="EMBL" id="JAFBBK010000001">
    <property type="protein sequence ID" value="MBM7413429.1"/>
    <property type="molecule type" value="Genomic_DNA"/>
</dbReference>
<protein>
    <submittedName>
        <fullName evidence="1">Pimeloyl-ACP methyl ester carboxylesterase</fullName>
    </submittedName>
</protein>
<organism evidence="1 2">
    <name type="scientific">Rhodococcoides corynebacterioides</name>
    <dbReference type="NCBI Taxonomy" id="53972"/>
    <lineage>
        <taxon>Bacteria</taxon>
        <taxon>Bacillati</taxon>
        <taxon>Actinomycetota</taxon>
        <taxon>Actinomycetes</taxon>
        <taxon>Mycobacteriales</taxon>
        <taxon>Nocardiaceae</taxon>
        <taxon>Rhodococcoides</taxon>
    </lineage>
</organism>
<reference evidence="1 2" key="1">
    <citation type="submission" date="2021-01" db="EMBL/GenBank/DDBJ databases">
        <title>Genomics of switchgrass bacterial isolates.</title>
        <authorList>
            <person name="Shade A."/>
        </authorList>
    </citation>
    <scope>NUCLEOTIDE SEQUENCE [LARGE SCALE GENOMIC DNA]</scope>
    <source>
        <strain evidence="1 2">PvP111</strain>
    </source>
</reference>
<name>A0ABS2KN72_9NOCA</name>
<comment type="caution">
    <text evidence="1">The sequence shown here is derived from an EMBL/GenBank/DDBJ whole genome shotgun (WGS) entry which is preliminary data.</text>
</comment>
<dbReference type="Gene3D" id="3.40.50.1820">
    <property type="entry name" value="alpha/beta hydrolase"/>
    <property type="match status" value="1"/>
</dbReference>
<dbReference type="Proteomes" id="UP000703038">
    <property type="component" value="Unassembled WGS sequence"/>
</dbReference>
<accession>A0ABS2KN72</accession>
<dbReference type="RefSeq" id="WP_204866062.1">
    <property type="nucleotide sequence ID" value="NZ_JAFBBK010000001.1"/>
</dbReference>
<proteinExistence type="predicted"/>